<feature type="compositionally biased region" description="Basic and acidic residues" evidence="10">
    <location>
        <begin position="8"/>
        <end position="19"/>
    </location>
</feature>
<feature type="compositionally biased region" description="Basic residues" evidence="10">
    <location>
        <begin position="430"/>
        <end position="439"/>
    </location>
</feature>
<evidence type="ECO:0000256" key="4">
    <source>
        <dbReference type="ARBA" id="ARBA00022454"/>
    </source>
</evidence>
<comment type="similarity">
    <text evidence="3">Belongs to the AAA ATPase family.</text>
</comment>
<feature type="compositionally biased region" description="Low complexity" evidence="10">
    <location>
        <begin position="1545"/>
        <end position="1556"/>
    </location>
</feature>
<dbReference type="GO" id="GO:0042393">
    <property type="term" value="F:histone binding"/>
    <property type="evidence" value="ECO:0007669"/>
    <property type="project" value="UniProtKB-ARBA"/>
</dbReference>
<dbReference type="GO" id="GO:0000785">
    <property type="term" value="C:chromatin"/>
    <property type="evidence" value="ECO:0007669"/>
    <property type="project" value="UniProtKB-ARBA"/>
</dbReference>
<keyword evidence="8" id="KW-0103">Bromodomain</keyword>
<dbReference type="InterPro" id="IPR027417">
    <property type="entry name" value="P-loop_NTPase"/>
</dbReference>
<evidence type="ECO:0000256" key="5">
    <source>
        <dbReference type="ARBA" id="ARBA00022741"/>
    </source>
</evidence>
<dbReference type="InterPro" id="IPR003960">
    <property type="entry name" value="ATPase_AAA_CS"/>
</dbReference>
<dbReference type="PANTHER" id="PTHR23069">
    <property type="entry name" value="AAA DOMAIN-CONTAINING"/>
    <property type="match status" value="1"/>
</dbReference>
<feature type="compositionally biased region" description="Acidic residues" evidence="10">
    <location>
        <begin position="258"/>
        <end position="283"/>
    </location>
</feature>
<dbReference type="InterPro" id="IPR041569">
    <property type="entry name" value="AAA_lid_3"/>
</dbReference>
<name>A0A175WG08_9PEZI</name>
<comment type="caution">
    <text evidence="12">The sequence shown here is derived from an EMBL/GenBank/DDBJ whole genome shotgun (WGS) entry which is preliminary data.</text>
</comment>
<evidence type="ECO:0000256" key="6">
    <source>
        <dbReference type="ARBA" id="ARBA00022801"/>
    </source>
</evidence>
<feature type="domain" description="AAA+ ATPase" evidence="11">
    <location>
        <begin position="642"/>
        <end position="783"/>
    </location>
</feature>
<dbReference type="InterPro" id="IPR003959">
    <property type="entry name" value="ATPase_AAA_core"/>
</dbReference>
<dbReference type="VEuPathDB" id="FungiDB:MMYC01_201172"/>
<keyword evidence="9" id="KW-0539">Nucleus</keyword>
<evidence type="ECO:0000256" key="1">
    <source>
        <dbReference type="ARBA" id="ARBA00004123"/>
    </source>
</evidence>
<dbReference type="Proteomes" id="UP000078237">
    <property type="component" value="Unassembled WGS sequence"/>
</dbReference>
<organism evidence="12 13">
    <name type="scientific">Madurella mycetomatis</name>
    <dbReference type="NCBI Taxonomy" id="100816"/>
    <lineage>
        <taxon>Eukaryota</taxon>
        <taxon>Fungi</taxon>
        <taxon>Dikarya</taxon>
        <taxon>Ascomycota</taxon>
        <taxon>Pezizomycotina</taxon>
        <taxon>Sordariomycetes</taxon>
        <taxon>Sordariomycetidae</taxon>
        <taxon>Sordariales</taxon>
        <taxon>Sordariales incertae sedis</taxon>
        <taxon>Madurella</taxon>
    </lineage>
</organism>
<evidence type="ECO:0000256" key="3">
    <source>
        <dbReference type="ARBA" id="ARBA00006914"/>
    </source>
</evidence>
<accession>A0A175WG08</accession>
<dbReference type="SUPFAM" id="SSF52540">
    <property type="entry name" value="P-loop containing nucleoside triphosphate hydrolases"/>
    <property type="match status" value="2"/>
</dbReference>
<feature type="compositionally biased region" description="Low complexity" evidence="10">
    <location>
        <begin position="1562"/>
        <end position="1585"/>
    </location>
</feature>
<evidence type="ECO:0000256" key="7">
    <source>
        <dbReference type="ARBA" id="ARBA00022840"/>
    </source>
</evidence>
<dbReference type="AlphaFoldDB" id="A0A175WG08"/>
<dbReference type="STRING" id="100816.A0A175WG08"/>
<dbReference type="Gene3D" id="3.40.50.300">
    <property type="entry name" value="P-loop containing nucleotide triphosphate hydrolases"/>
    <property type="match status" value="2"/>
</dbReference>
<dbReference type="GO" id="GO:0003682">
    <property type="term" value="F:chromatin binding"/>
    <property type="evidence" value="ECO:0007669"/>
    <property type="project" value="TreeGrafter"/>
</dbReference>
<evidence type="ECO:0000259" key="11">
    <source>
        <dbReference type="SMART" id="SM00382"/>
    </source>
</evidence>
<dbReference type="FunFam" id="1.10.8.60:FF:000016">
    <property type="entry name" value="ATPase family AAA domain-containing protein 2B"/>
    <property type="match status" value="1"/>
</dbReference>
<feature type="region of interest" description="Disordered" evidence="10">
    <location>
        <begin position="1319"/>
        <end position="1618"/>
    </location>
</feature>
<keyword evidence="6" id="KW-0378">Hydrolase</keyword>
<dbReference type="InterPro" id="IPR003593">
    <property type="entry name" value="AAA+_ATPase"/>
</dbReference>
<gene>
    <name evidence="12" type="ORF">MMYC01_201172</name>
</gene>
<evidence type="ECO:0000313" key="12">
    <source>
        <dbReference type="EMBL" id="KXX82535.1"/>
    </source>
</evidence>
<dbReference type="PROSITE" id="PS00674">
    <property type="entry name" value="AAA"/>
    <property type="match status" value="1"/>
</dbReference>
<feature type="compositionally biased region" description="Low complexity" evidence="10">
    <location>
        <begin position="1754"/>
        <end position="1764"/>
    </location>
</feature>
<feature type="compositionally biased region" description="Low complexity" evidence="10">
    <location>
        <begin position="1606"/>
        <end position="1618"/>
    </location>
</feature>
<dbReference type="GO" id="GO:0016887">
    <property type="term" value="F:ATP hydrolysis activity"/>
    <property type="evidence" value="ECO:0007669"/>
    <property type="project" value="InterPro"/>
</dbReference>
<dbReference type="PANTHER" id="PTHR23069:SF0">
    <property type="entry name" value="TAT-BINDING HOMOLOG 7"/>
    <property type="match status" value="1"/>
</dbReference>
<dbReference type="GO" id="GO:0045815">
    <property type="term" value="P:transcription initiation-coupled chromatin remodeling"/>
    <property type="evidence" value="ECO:0007669"/>
    <property type="project" value="TreeGrafter"/>
</dbReference>
<evidence type="ECO:0000256" key="2">
    <source>
        <dbReference type="ARBA" id="ARBA00004286"/>
    </source>
</evidence>
<feature type="compositionally biased region" description="Acidic residues" evidence="10">
    <location>
        <begin position="406"/>
        <end position="423"/>
    </location>
</feature>
<dbReference type="InterPro" id="IPR045199">
    <property type="entry name" value="ATAD2-like"/>
</dbReference>
<feature type="compositionally biased region" description="Basic residues" evidence="10">
    <location>
        <begin position="331"/>
        <end position="343"/>
    </location>
</feature>
<dbReference type="GO" id="GO:0005634">
    <property type="term" value="C:nucleus"/>
    <property type="evidence" value="ECO:0007669"/>
    <property type="project" value="UniProtKB-SubCell"/>
</dbReference>
<evidence type="ECO:0000256" key="10">
    <source>
        <dbReference type="SAM" id="MobiDB-lite"/>
    </source>
</evidence>
<feature type="compositionally biased region" description="Acidic residues" evidence="10">
    <location>
        <begin position="292"/>
        <end position="303"/>
    </location>
</feature>
<dbReference type="FunFam" id="3.40.50.300:FF:001218">
    <property type="entry name" value="AAA family ATPase, putative"/>
    <property type="match status" value="1"/>
</dbReference>
<dbReference type="OrthoDB" id="5421at2759"/>
<keyword evidence="13" id="KW-1185">Reference proteome</keyword>
<dbReference type="FunFam" id="3.40.50.300:FF:000061">
    <property type="entry name" value="ATPase family, AAA domain-containing 2"/>
    <property type="match status" value="1"/>
</dbReference>
<dbReference type="Gene3D" id="1.10.8.60">
    <property type="match status" value="1"/>
</dbReference>
<evidence type="ECO:0000313" key="13">
    <source>
        <dbReference type="Proteomes" id="UP000078237"/>
    </source>
</evidence>
<feature type="domain" description="AAA+ ATPase" evidence="11">
    <location>
        <begin position="944"/>
        <end position="1077"/>
    </location>
</feature>
<keyword evidence="5" id="KW-0547">Nucleotide-binding</keyword>
<proteinExistence type="inferred from homology"/>
<dbReference type="GO" id="GO:0140674">
    <property type="term" value="F:ATP-dependent histone chaperone activity"/>
    <property type="evidence" value="ECO:0007669"/>
    <property type="project" value="UniProtKB-ARBA"/>
</dbReference>
<feature type="compositionally biased region" description="Basic residues" evidence="10">
    <location>
        <begin position="33"/>
        <end position="53"/>
    </location>
</feature>
<feature type="compositionally biased region" description="Low complexity" evidence="10">
    <location>
        <begin position="312"/>
        <end position="323"/>
    </location>
</feature>
<feature type="region of interest" description="Disordered" evidence="10">
    <location>
        <begin position="1718"/>
        <end position="1769"/>
    </location>
</feature>
<dbReference type="Pfam" id="PF17862">
    <property type="entry name" value="AAA_lid_3"/>
    <property type="match status" value="1"/>
</dbReference>
<evidence type="ECO:0000256" key="8">
    <source>
        <dbReference type="ARBA" id="ARBA00023117"/>
    </source>
</evidence>
<feature type="compositionally biased region" description="Polar residues" evidence="10">
    <location>
        <begin position="1369"/>
        <end position="1378"/>
    </location>
</feature>
<protein>
    <submittedName>
        <fullName evidence="12">Tat-binding 7</fullName>
    </submittedName>
</protein>
<keyword evidence="7" id="KW-0067">ATP-binding</keyword>
<dbReference type="GO" id="GO:0005524">
    <property type="term" value="F:ATP binding"/>
    <property type="evidence" value="ECO:0007669"/>
    <property type="project" value="UniProtKB-KW"/>
</dbReference>
<feature type="region of interest" description="Disordered" evidence="10">
    <location>
        <begin position="1"/>
        <end position="495"/>
    </location>
</feature>
<dbReference type="Pfam" id="PF00004">
    <property type="entry name" value="AAA"/>
    <property type="match status" value="2"/>
</dbReference>
<dbReference type="EMBL" id="LCTW02000012">
    <property type="protein sequence ID" value="KXX82535.1"/>
    <property type="molecule type" value="Genomic_DNA"/>
</dbReference>
<keyword evidence="4" id="KW-0158">Chromosome</keyword>
<dbReference type="SMART" id="SM00382">
    <property type="entry name" value="AAA"/>
    <property type="match status" value="2"/>
</dbReference>
<feature type="compositionally biased region" description="Polar residues" evidence="10">
    <location>
        <begin position="1420"/>
        <end position="1435"/>
    </location>
</feature>
<evidence type="ECO:0000256" key="9">
    <source>
        <dbReference type="ARBA" id="ARBA00023242"/>
    </source>
</evidence>
<sequence length="1800" mass="197182">MPSKRKRDILEGFDPNKSDSEDENFDPTEDRPRRSHKKSRSSRQKGSRKRSNRYRGSDIEDDDELSDSEQEDSFGEEEEEEEDEDEDLPVNATGRRMRKAAAKQQSYKESSDDDASVIKDSDDGEDEVEEIAKPPSRPSRIVVLKTNPRAQRASKRGKEEPAPHPPPMRRTRARTEEVEEPLVELSNSGRHAQPARASRSKSPEALARATRATRGAKGVKKLPDPIEEATQESDPKDEPGQTMDEPDELALTKREAEPENEGDQDDGVLAEEDAGDAVMEDQQEQPASAEDAPADEEEDDDDAPITRRTRTTRGNAAAPAAPEAEPESPTGRRRLTRKSRLRSGKSAQEPSSDFEPGDESGEGEGSGSEASKNGDGNEDIESTPTPRGRGSRAQSRRSRRNRHDSGDEEIELDKDEMAEELEELRESSRSRPRRGRRRSPSIQYEERTTKKRRTKPVNYSIPAIDAAALEIEEDDDEPAATPARNRRGGKGGSSLVWERNFNTTYGPFGGGGGAGSLLGGPWGTGATGGVDSDSSDDEMVQRSGIGGTVGMTPTSAAPPVGLFNPMGQTHNADGIGGIGGATPQVGKVKNQKAFADADPLGVDMSVDFSKVGGLQGHIDQLKEMVQLPLLYPELFLKFHVTPPRGVLFHGPPGTGKTLLARALANSVGSGGRKISFYMRKGADALSKWVGEAEKQLRLLFEEARRTQPSIIFFDEIDGLAPVRSSKQEQIHASIVSTLLALMDGMDGRGQVIVIGATNRPDNIDPALRRPGRFDREFYFPLPDLEGRRSIIDIHTKDWGISDEFKNALAENTKGYGGADLRALCTEAALNAIQRTYPQIYTSKEKLVVDPDKITIHASDFMISVKKMIPSSERSTSSSAVPLPRSVEPLLRNQFRAILKVLDNILPRPKKTTALQEAMYEPYEDADHGFGREAMHQEFERSRIFRPRLLISGVPGMGQNYLASAILHHLEGVHVQTMDLATLLGDGRPLEQVIVSRFTEVKRHKPSVIFIPGVDIWWNSIGDAAITTFTMLLRSIPPSDPVLLLATAECTPELLAPEILKELFGFSKRNRAVVERPERENRLEFFENIVHHLRKSPTEFPDPVNRKKRVLEDLPVAPPPPPKTLTKEEIKAQRKVDLHHLNLLKMRLQPIMDQIHRKYRKFRQPVIPLSQIAYLFDESDPNFVRPDLAEGERRPFEIAKDKEGTEGIREVATGKFFYNLESTTIEERLANGYYARPIDFYKDINRLYLDAKNIGDRDRTLKANELRTNVEVDVHEIAQTLANQGIRFEEIYQRQLQRAREAEEKARKRKALQPVVDLIQSDIPGDGDSDSQGPVGIGLPLTRDMRTTGARFQPIMSPPSNGHPDASDSHPATNGTSVPSRRDGDDVHMGGLDDDTQPMFGHRADLVSPLQWPRPPLGDSTRATAGTQLSQRSAITSVPPGVSPSAILNDASTTKTSELSTNRGSGNWSTQHTNGTANNAEATSQLVDTQDQSIQPSGHSGPSQAPSSQKDWPHSQADAMAKGILQPRHGMGMHPGVSGAAASLISEESSPPSSQRPSQRKSATALDNILNDADNNASVSGSNSSGPGAHTPGSGASKAGTGVGGASVNSHSHSNSHFNPLASLRQSLSTSRSGGSASSSQQPVIHEGKVDEFWQGLADRTAGCSVEQLEQIYRELMDEIWRTRDQWNRMTVLSRLISVFNDTIGDIELVQGMLVDSQKHQGGGVKDKGKADGDAGDGEILESVEGPGSNVMGASQQTGSQSSQSQREEPWVYLGRGEMRGDGGGGVAFRSVVWTACWAWA</sequence>
<dbReference type="CDD" id="cd05491">
    <property type="entry name" value="Bromo_TBP7_like"/>
    <property type="match status" value="1"/>
</dbReference>
<reference evidence="12 13" key="1">
    <citation type="journal article" date="2016" name="Genome Announc.">
        <title>Genome Sequence of Madurella mycetomatis mm55, Isolated from a Human Mycetoma Case in Sudan.</title>
        <authorList>
            <person name="Smit S."/>
            <person name="Derks M.F."/>
            <person name="Bervoets S."/>
            <person name="Fahal A."/>
            <person name="van Leeuwen W."/>
            <person name="van Belkum A."/>
            <person name="van de Sande W.W."/>
        </authorList>
    </citation>
    <scope>NUCLEOTIDE SEQUENCE [LARGE SCALE GENOMIC DNA]</scope>
    <source>
        <strain evidence="13">mm55</strain>
    </source>
</reference>
<dbReference type="GO" id="GO:0006337">
    <property type="term" value="P:nucleosome disassembly"/>
    <property type="evidence" value="ECO:0007669"/>
    <property type="project" value="TreeGrafter"/>
</dbReference>
<comment type="subcellular location">
    <subcellularLocation>
        <location evidence="2">Chromosome</location>
    </subcellularLocation>
    <subcellularLocation>
        <location evidence="1">Nucleus</location>
    </subcellularLocation>
</comment>
<feature type="compositionally biased region" description="Polar residues" evidence="10">
    <location>
        <begin position="1449"/>
        <end position="1509"/>
    </location>
</feature>
<feature type="compositionally biased region" description="Acidic residues" evidence="10">
    <location>
        <begin position="59"/>
        <end position="88"/>
    </location>
</feature>
<dbReference type="GO" id="GO:0006334">
    <property type="term" value="P:nucleosome assembly"/>
    <property type="evidence" value="ECO:0007669"/>
    <property type="project" value="TreeGrafter"/>
</dbReference>